<accession>A0A261SFM1</accession>
<evidence type="ECO:0000313" key="2">
    <source>
        <dbReference type="EMBL" id="OZI35945.1"/>
    </source>
</evidence>
<evidence type="ECO:0000313" key="3">
    <source>
        <dbReference type="Proteomes" id="UP000217005"/>
    </source>
</evidence>
<name>A0A261SFM1_9BORD</name>
<dbReference type="RefSeq" id="WP_094826753.1">
    <property type="nucleotide sequence ID" value="NZ_NEVL01000003.1"/>
</dbReference>
<gene>
    <name evidence="2" type="ORF">CEG14_12950</name>
</gene>
<dbReference type="CDD" id="cd12808">
    <property type="entry name" value="Esterase_713_like-1"/>
    <property type="match status" value="1"/>
</dbReference>
<evidence type="ECO:0000259" key="1">
    <source>
        <dbReference type="Pfam" id="PF00561"/>
    </source>
</evidence>
<dbReference type="PANTHER" id="PTHR43194:SF5">
    <property type="entry name" value="PIMELOYL-[ACYL-CARRIER PROTEIN] METHYL ESTER ESTERASE"/>
    <property type="match status" value="1"/>
</dbReference>
<dbReference type="Pfam" id="PF00561">
    <property type="entry name" value="Abhydrolase_1"/>
    <property type="match status" value="1"/>
</dbReference>
<proteinExistence type="predicted"/>
<dbReference type="Gene3D" id="3.40.50.1820">
    <property type="entry name" value="alpha/beta hydrolase"/>
    <property type="match status" value="1"/>
</dbReference>
<protein>
    <submittedName>
        <fullName evidence="2">Esterase</fullName>
    </submittedName>
</protein>
<dbReference type="AlphaFoldDB" id="A0A261SFM1"/>
<dbReference type="InterPro" id="IPR000073">
    <property type="entry name" value="AB_hydrolase_1"/>
</dbReference>
<dbReference type="Proteomes" id="UP000217005">
    <property type="component" value="Unassembled WGS sequence"/>
</dbReference>
<dbReference type="EMBL" id="NEVL01000003">
    <property type="protein sequence ID" value="OZI35945.1"/>
    <property type="molecule type" value="Genomic_DNA"/>
</dbReference>
<dbReference type="OrthoDB" id="7820973at2"/>
<sequence length="324" mass="36210">MSLASVRLKSIRSRFVGGQDAVVRGMPVQQRRVVENAEPRAVDMNGTYSVGQLYVQDYRLEHPVYPYPVLLWHGGGMTGAQWETTPDGRDGWLWRLLQAGFDVSVCDAPERGRASWAMFPQVYPAEPQFRTKEEAWTLFRIGAARDYAPHPALRRAYPGQQFPVAAFDDFARQFVPRWLDHDAMTMRAYRQLLEDTGPCALIAHSQGGGYATRLARLCPSLVRAVVAVEPTGVPDQPSATCAPHLLLWGDHFGGNGEGAPGAWTDYRQRTDHYWSVLQQHGCKAEVYDLPAMGITGNSHFCMLDLNSDEIVTRVQAWLLDHAGL</sequence>
<comment type="caution">
    <text evidence="2">The sequence shown here is derived from an EMBL/GenBank/DDBJ whole genome shotgun (WGS) entry which is preliminary data.</text>
</comment>
<dbReference type="InterPro" id="IPR029058">
    <property type="entry name" value="AB_hydrolase_fold"/>
</dbReference>
<dbReference type="PANTHER" id="PTHR43194">
    <property type="entry name" value="HYDROLASE ALPHA/BETA FOLD FAMILY"/>
    <property type="match status" value="1"/>
</dbReference>
<feature type="domain" description="AB hydrolase-1" evidence="1">
    <location>
        <begin position="67"/>
        <end position="234"/>
    </location>
</feature>
<dbReference type="SUPFAM" id="SSF53474">
    <property type="entry name" value="alpha/beta-Hydrolases"/>
    <property type="match status" value="1"/>
</dbReference>
<organism evidence="2 3">
    <name type="scientific">Bordetella genomosp. 1</name>
    <dbReference type="NCBI Taxonomy" id="1395607"/>
    <lineage>
        <taxon>Bacteria</taxon>
        <taxon>Pseudomonadati</taxon>
        <taxon>Pseudomonadota</taxon>
        <taxon>Betaproteobacteria</taxon>
        <taxon>Burkholderiales</taxon>
        <taxon>Alcaligenaceae</taxon>
        <taxon>Bordetella</taxon>
    </lineage>
</organism>
<dbReference type="InterPro" id="IPR050228">
    <property type="entry name" value="Carboxylesterase_BioH"/>
</dbReference>
<reference evidence="2 3" key="1">
    <citation type="submission" date="2017-05" db="EMBL/GenBank/DDBJ databases">
        <title>Complete and WGS of Bordetella genogroups.</title>
        <authorList>
            <person name="Spilker T."/>
            <person name="LiPuma J."/>
        </authorList>
    </citation>
    <scope>NUCLEOTIDE SEQUENCE [LARGE SCALE GENOMIC DNA]</scope>
    <source>
        <strain evidence="2 3">AU17610</strain>
    </source>
</reference>